<sequence length="108" mass="12687">YFRAADEPPMTPKQAAEMLDEHKRLANLKKYNEESEKALDKMNTTQLVAQNKKLQEIRARRKRVMERTRSEYMECMGKRVDNLPITGIKYHIESNKQATMTITEIISL</sequence>
<evidence type="ECO:0000256" key="1">
    <source>
        <dbReference type="SAM" id="Coils"/>
    </source>
</evidence>
<evidence type="ECO:0000313" key="2">
    <source>
        <dbReference type="EMBL" id="GFA95989.1"/>
    </source>
</evidence>
<gene>
    <name evidence="2" type="ORF">Tci_667961</name>
</gene>
<proteinExistence type="predicted"/>
<feature type="non-terminal residue" evidence="2">
    <location>
        <position position="1"/>
    </location>
</feature>
<comment type="caution">
    <text evidence="2">The sequence shown here is derived from an EMBL/GenBank/DDBJ whole genome shotgun (WGS) entry which is preliminary data.</text>
</comment>
<feature type="coiled-coil region" evidence="1">
    <location>
        <begin position="25"/>
        <end position="67"/>
    </location>
</feature>
<name>A0A699KLV5_TANCI</name>
<organism evidence="2">
    <name type="scientific">Tanacetum cinerariifolium</name>
    <name type="common">Dalmatian daisy</name>
    <name type="synonym">Chrysanthemum cinerariifolium</name>
    <dbReference type="NCBI Taxonomy" id="118510"/>
    <lineage>
        <taxon>Eukaryota</taxon>
        <taxon>Viridiplantae</taxon>
        <taxon>Streptophyta</taxon>
        <taxon>Embryophyta</taxon>
        <taxon>Tracheophyta</taxon>
        <taxon>Spermatophyta</taxon>
        <taxon>Magnoliopsida</taxon>
        <taxon>eudicotyledons</taxon>
        <taxon>Gunneridae</taxon>
        <taxon>Pentapetalae</taxon>
        <taxon>asterids</taxon>
        <taxon>campanulids</taxon>
        <taxon>Asterales</taxon>
        <taxon>Asteraceae</taxon>
        <taxon>Asteroideae</taxon>
        <taxon>Anthemideae</taxon>
        <taxon>Anthemidinae</taxon>
        <taxon>Tanacetum</taxon>
    </lineage>
</organism>
<dbReference type="AlphaFoldDB" id="A0A699KLV5"/>
<reference evidence="2" key="1">
    <citation type="journal article" date="2019" name="Sci. Rep.">
        <title>Draft genome of Tanacetum cinerariifolium, the natural source of mosquito coil.</title>
        <authorList>
            <person name="Yamashiro T."/>
            <person name="Shiraishi A."/>
            <person name="Satake H."/>
            <person name="Nakayama K."/>
        </authorList>
    </citation>
    <scope>NUCLEOTIDE SEQUENCE</scope>
</reference>
<accession>A0A699KLV5</accession>
<keyword evidence="1" id="KW-0175">Coiled coil</keyword>
<dbReference type="EMBL" id="BKCJ010522395">
    <property type="protein sequence ID" value="GFA95989.1"/>
    <property type="molecule type" value="Genomic_DNA"/>
</dbReference>
<protein>
    <submittedName>
        <fullName evidence="2">Uncharacterized protein</fullName>
    </submittedName>
</protein>